<evidence type="ECO:0000313" key="4">
    <source>
        <dbReference type="Proteomes" id="UP000494110"/>
    </source>
</evidence>
<name>A0A6P2U5L3_BURL3</name>
<accession>A0A6P2U5L3</accession>
<dbReference type="Proteomes" id="UP000494110">
    <property type="component" value="Unassembled WGS sequence"/>
</dbReference>
<dbReference type="PANTHER" id="PTHR33840:SF1">
    <property type="entry name" value="TLE1 PHOSPHOLIPASE DOMAIN-CONTAINING PROTEIN"/>
    <property type="match status" value="1"/>
</dbReference>
<evidence type="ECO:0000313" key="3">
    <source>
        <dbReference type="EMBL" id="VWC64934.1"/>
    </source>
</evidence>
<keyword evidence="1" id="KW-0175">Coiled coil</keyword>
<dbReference type="RefSeq" id="WP_175010319.1">
    <property type="nucleotide sequence ID" value="NZ_CABVQN010000001.1"/>
</dbReference>
<reference evidence="3 4" key="1">
    <citation type="submission" date="2019-09" db="EMBL/GenBank/DDBJ databases">
        <authorList>
            <person name="Depoorter E."/>
        </authorList>
    </citation>
    <scope>NUCLEOTIDE SEQUENCE [LARGE SCALE GENOMIC DNA]</scope>
    <source>
        <strain evidence="3">R-39750</strain>
    </source>
</reference>
<gene>
    <name evidence="3" type="ORF">BLA39750_00083</name>
</gene>
<proteinExistence type="predicted"/>
<evidence type="ECO:0000256" key="1">
    <source>
        <dbReference type="SAM" id="Coils"/>
    </source>
</evidence>
<dbReference type="EMBL" id="CABVQN010000001">
    <property type="protein sequence ID" value="VWC64934.1"/>
    <property type="molecule type" value="Genomic_DNA"/>
</dbReference>
<dbReference type="InterPro" id="IPR018712">
    <property type="entry name" value="Tle1-like_cat"/>
</dbReference>
<dbReference type="AlphaFoldDB" id="A0A6P2U5L3"/>
<dbReference type="Pfam" id="PF09994">
    <property type="entry name" value="T6SS_Tle1-like_cat"/>
    <property type="match status" value="2"/>
</dbReference>
<sequence>MSVIRWPELVNEQGRLAEGDAARRMGKSALAGEAPGCPQVLHVNLFFDGTNNNKEWDAKDEKRPTHSNVARLFNACSDKHEAGEYAFYMAGVGTPFREIGETVFSSEGKAFALGFGMRVAWGYTRLLNALHEAMAGDILLYDPDARALCASIDADVIASNGTMNRIIGRASKVSLPVRALETASRMYYGYRSQAKLERLHGELSALQKKHGRPGGQLNRSIKKVWVNVFGFSRGAASARVFVNRLINTWAPGGMIAGSIPFEVNFLGIFDTVASVGLPDTVTAAINLADLDGHWAWTAEGALNIPASVKKCVHFFSIHEQRMSFPLDSIREKQAYPVGVPRRIEVAYPGVHSDVGGGYAFNEEGKSRDGDGSKLSQIALHNMYIEALKAGVPLSVKTDKSPLPKIVEQDFRISPSVARAFNDWLSTVNQKPLDSVESAIRIGMGQSLAWRTLRADYGNPQAYITSQEFFRHAPEHEVTPYGLETRIKSKATSASRLDNLKREKHELEKRKADLDAAALSMPAIPALANPFKKQAAELAEQIKKKEADILAAAAGKAPRPGEGTTDVMTNDKTDLLEAAEEFRLLLAYLYPDQRWRWQVYWALPPADAVQVTAGPIETALPFPLEQDVTKYYLTVDRKDVATHRRQGSAAAWMGERDRVIMLFGAVAKYQPTLDFVLTPTQEMLPFLLRHTSDEAVRKLPRAAIRLLDDYVHDSRAWFRVPYFHEYAPGGYGWARTVFVGNDRRVRSLGLKDDAAHIAAERARVAAADRGNYLAEQFRTLPPPVKVDFSTFPRQ</sequence>
<dbReference type="PANTHER" id="PTHR33840">
    <property type="match status" value="1"/>
</dbReference>
<evidence type="ECO:0000259" key="2">
    <source>
        <dbReference type="Pfam" id="PF09994"/>
    </source>
</evidence>
<protein>
    <submittedName>
        <fullName evidence="3">Type VI secretion system protein</fullName>
    </submittedName>
</protein>
<feature type="domain" description="T6SS Phospholipase effector Tle1-like catalytic" evidence="2">
    <location>
        <begin position="45"/>
        <end position="243"/>
    </location>
</feature>
<feature type="domain" description="T6SS Phospholipase effector Tle1-like catalytic" evidence="2">
    <location>
        <begin position="260"/>
        <end position="383"/>
    </location>
</feature>
<organism evidence="3 4">
    <name type="scientific">Burkholderia lata (strain ATCC 17760 / DSM 23089 / LMG 22485 / NCIMB 9086 / R18194 / 383)</name>
    <dbReference type="NCBI Taxonomy" id="482957"/>
    <lineage>
        <taxon>Bacteria</taxon>
        <taxon>Pseudomonadati</taxon>
        <taxon>Pseudomonadota</taxon>
        <taxon>Betaproteobacteria</taxon>
        <taxon>Burkholderiales</taxon>
        <taxon>Burkholderiaceae</taxon>
        <taxon>Burkholderia</taxon>
        <taxon>Burkholderia cepacia complex</taxon>
    </lineage>
</organism>
<feature type="coiled-coil region" evidence="1">
    <location>
        <begin position="489"/>
        <end position="516"/>
    </location>
</feature>